<keyword evidence="3" id="KW-1185">Reference proteome</keyword>
<feature type="compositionally biased region" description="Basic and acidic residues" evidence="1">
    <location>
        <begin position="83"/>
        <end position="92"/>
    </location>
</feature>
<reference evidence="2" key="1">
    <citation type="submission" date="2020-10" db="EMBL/GenBank/DDBJ databases">
        <title>Taxonomic study of unclassified bacteria belonging to the class Ktedonobacteria.</title>
        <authorList>
            <person name="Yabe S."/>
            <person name="Wang C.M."/>
            <person name="Zheng Y."/>
            <person name="Sakai Y."/>
            <person name="Cavaletti L."/>
            <person name="Monciardini P."/>
            <person name="Donadio S."/>
        </authorList>
    </citation>
    <scope>NUCLEOTIDE SEQUENCE</scope>
    <source>
        <strain evidence="2">ID150040</strain>
    </source>
</reference>
<name>A0A8J3IIM1_9CHLR</name>
<dbReference type="RefSeq" id="WP_220201303.1">
    <property type="nucleotide sequence ID" value="NZ_BNJK01000001.1"/>
</dbReference>
<dbReference type="Proteomes" id="UP000597444">
    <property type="component" value="Unassembled WGS sequence"/>
</dbReference>
<dbReference type="EMBL" id="BNJK01000001">
    <property type="protein sequence ID" value="GHO90336.1"/>
    <property type="molecule type" value="Genomic_DNA"/>
</dbReference>
<protein>
    <submittedName>
        <fullName evidence="2">Uncharacterized protein</fullName>
    </submittedName>
</protein>
<dbReference type="AlphaFoldDB" id="A0A8J3IIM1"/>
<evidence type="ECO:0000313" key="3">
    <source>
        <dbReference type="Proteomes" id="UP000597444"/>
    </source>
</evidence>
<evidence type="ECO:0000313" key="2">
    <source>
        <dbReference type="EMBL" id="GHO90336.1"/>
    </source>
</evidence>
<organism evidence="2 3">
    <name type="scientific">Reticulibacter mediterranei</name>
    <dbReference type="NCBI Taxonomy" id="2778369"/>
    <lineage>
        <taxon>Bacteria</taxon>
        <taxon>Bacillati</taxon>
        <taxon>Chloroflexota</taxon>
        <taxon>Ktedonobacteria</taxon>
        <taxon>Ktedonobacterales</taxon>
        <taxon>Reticulibacteraceae</taxon>
        <taxon>Reticulibacter</taxon>
    </lineage>
</organism>
<comment type="caution">
    <text evidence="2">The sequence shown here is derived from an EMBL/GenBank/DDBJ whole genome shotgun (WGS) entry which is preliminary data.</text>
</comment>
<accession>A0A8J3IIM1</accession>
<gene>
    <name evidence="2" type="ORF">KSF_003840</name>
</gene>
<feature type="region of interest" description="Disordered" evidence="1">
    <location>
        <begin position="68"/>
        <end position="92"/>
    </location>
</feature>
<sequence>MYDALIARKCRLDERTRRLVGRKKVIGRLAGQMLSVIYALLRKDHELLCQAPPGVLPPEPQLYDPEIHRKHRQGHYQPTKPRSYGEIRFPSD</sequence>
<proteinExistence type="predicted"/>
<evidence type="ECO:0000256" key="1">
    <source>
        <dbReference type="SAM" id="MobiDB-lite"/>
    </source>
</evidence>